<dbReference type="FunFam" id="3.90.1480.20:FF:000001">
    <property type="entry name" value="ST8 alpha-N-acetyl-neuraminide alpha-2,8-sialyltransferase 2"/>
    <property type="match status" value="1"/>
</dbReference>
<protein>
    <submittedName>
        <fullName evidence="15">Alpha-2,8-sialyltransferase 8F isoform X1</fullName>
    </submittedName>
</protein>
<dbReference type="AlphaFoldDB" id="A0A6P7IS79"/>
<keyword evidence="6" id="KW-0735">Signal-anchor</keyword>
<keyword evidence="3" id="KW-0328">Glycosyltransferase</keyword>
<reference evidence="15" key="1">
    <citation type="submission" date="2025-08" db="UniProtKB">
        <authorList>
            <consortium name="RefSeq"/>
        </authorList>
    </citation>
    <scope>IDENTIFICATION</scope>
</reference>
<evidence type="ECO:0000256" key="11">
    <source>
        <dbReference type="ARBA" id="ARBA00023180"/>
    </source>
</evidence>
<evidence type="ECO:0000256" key="10">
    <source>
        <dbReference type="ARBA" id="ARBA00023157"/>
    </source>
</evidence>
<dbReference type="GO" id="GO:0006491">
    <property type="term" value="P:N-glycan processing"/>
    <property type="evidence" value="ECO:0007669"/>
    <property type="project" value="TreeGrafter"/>
</dbReference>
<organism evidence="14 15">
    <name type="scientific">Parambassis ranga</name>
    <name type="common">Indian glassy fish</name>
    <dbReference type="NCBI Taxonomy" id="210632"/>
    <lineage>
        <taxon>Eukaryota</taxon>
        <taxon>Metazoa</taxon>
        <taxon>Chordata</taxon>
        <taxon>Craniata</taxon>
        <taxon>Vertebrata</taxon>
        <taxon>Euteleostomi</taxon>
        <taxon>Actinopterygii</taxon>
        <taxon>Neopterygii</taxon>
        <taxon>Teleostei</taxon>
        <taxon>Neoteleostei</taxon>
        <taxon>Acanthomorphata</taxon>
        <taxon>Ovalentaria</taxon>
        <taxon>Ambassidae</taxon>
        <taxon>Parambassis</taxon>
    </lineage>
</organism>
<dbReference type="RefSeq" id="XP_028268528.1">
    <property type="nucleotide sequence ID" value="XM_028412727.1"/>
</dbReference>
<evidence type="ECO:0000256" key="12">
    <source>
        <dbReference type="PIRSR" id="PIRSR005557-2"/>
    </source>
</evidence>
<comment type="similarity">
    <text evidence="2">Belongs to the glycosyltransferase 29 family.</text>
</comment>
<dbReference type="InterPro" id="IPR038578">
    <property type="entry name" value="GT29-like_sf"/>
</dbReference>
<dbReference type="Pfam" id="PF00777">
    <property type="entry name" value="Glyco_transf_29"/>
    <property type="match status" value="1"/>
</dbReference>
<evidence type="ECO:0000256" key="9">
    <source>
        <dbReference type="ARBA" id="ARBA00023136"/>
    </source>
</evidence>
<evidence type="ECO:0000256" key="5">
    <source>
        <dbReference type="ARBA" id="ARBA00022692"/>
    </source>
</evidence>
<keyword evidence="14" id="KW-1185">Reference proteome</keyword>
<keyword evidence="11" id="KW-0325">Glycoprotein</keyword>
<evidence type="ECO:0000256" key="13">
    <source>
        <dbReference type="SAM" id="MobiDB-lite"/>
    </source>
</evidence>
<evidence type="ECO:0000256" key="6">
    <source>
        <dbReference type="ARBA" id="ARBA00022968"/>
    </source>
</evidence>
<dbReference type="PANTHER" id="PTHR11987:SF50">
    <property type="entry name" value="ALPHA-2,8-SIALYLTRANSFERASE 8F"/>
    <property type="match status" value="1"/>
</dbReference>
<dbReference type="GO" id="GO:0009311">
    <property type="term" value="P:oligosaccharide metabolic process"/>
    <property type="evidence" value="ECO:0007669"/>
    <property type="project" value="TreeGrafter"/>
</dbReference>
<keyword evidence="9" id="KW-0472">Membrane</keyword>
<dbReference type="OrthoDB" id="10264956at2759"/>
<keyword evidence="4" id="KW-0808">Transferase</keyword>
<gene>
    <name evidence="15" type="primary">st8sia6</name>
</gene>
<dbReference type="PIRSF" id="PIRSF005557">
    <property type="entry name" value="Sialyl_trans"/>
    <property type="match status" value="1"/>
</dbReference>
<dbReference type="Proteomes" id="UP000515145">
    <property type="component" value="Chromosome 8"/>
</dbReference>
<feature type="region of interest" description="Disordered" evidence="13">
    <location>
        <begin position="42"/>
        <end position="76"/>
    </location>
</feature>
<feature type="disulfide bond" evidence="12">
    <location>
        <begin position="169"/>
        <end position="318"/>
    </location>
</feature>
<evidence type="ECO:0000256" key="7">
    <source>
        <dbReference type="ARBA" id="ARBA00022989"/>
    </source>
</evidence>
<proteinExistence type="inferred from homology"/>
<dbReference type="GO" id="GO:0000139">
    <property type="term" value="C:Golgi membrane"/>
    <property type="evidence" value="ECO:0007669"/>
    <property type="project" value="UniProtKB-SubCell"/>
</dbReference>
<dbReference type="InterPro" id="IPR050943">
    <property type="entry name" value="Glycosyltr_29_Sialyltrsf"/>
</dbReference>
<name>A0A6P7IS79_9TELE</name>
<dbReference type="CTD" id="338596"/>
<keyword evidence="8" id="KW-0333">Golgi apparatus</keyword>
<keyword evidence="10" id="KW-1015">Disulfide bond</keyword>
<evidence type="ECO:0000256" key="8">
    <source>
        <dbReference type="ARBA" id="ARBA00023034"/>
    </source>
</evidence>
<dbReference type="Gene3D" id="3.90.1480.20">
    <property type="entry name" value="Glycosyl transferase family 29"/>
    <property type="match status" value="1"/>
</dbReference>
<evidence type="ECO:0000313" key="14">
    <source>
        <dbReference type="Proteomes" id="UP000515145"/>
    </source>
</evidence>
<evidence type="ECO:0000256" key="2">
    <source>
        <dbReference type="ARBA" id="ARBA00006003"/>
    </source>
</evidence>
<keyword evidence="5" id="KW-0812">Transmembrane</keyword>
<evidence type="ECO:0000313" key="15">
    <source>
        <dbReference type="RefSeq" id="XP_028268528.1"/>
    </source>
</evidence>
<sequence>MRGQLLKLLFSFTIILLFLGSLLSTLVWYTYNSNDVVVYQPPPQRKGGAQPSGSCKGCSKVEPHQPPPQKKRDAQTSEVCKGCRELVDKVIKRYSIPWKKQENNHQKFRTRLRNSCQGFEKAIITQANTPVGTKINYDGEKKRSIQVTPEIFKTFIKDHPFPNKTLDTCAVVGNGGILTNSSCGNQIDSAQFVIRCNLPPLENGYEKHVGVKTDLVTANPSIFVEKYGSLMGRRRPFVESLRSYGNSLLLLPTFSFGQNTAVSMRALYTIEDFESPARPVSINPAYLQNLASFWRSQGLREMRLSTGVMMASLALELCANVHLYGFWPFGNHPHDLRVLTNHYYDDRKSKTKIHAMPVEFEFLLQLHSQGVLRLHLGDCQPGEK</sequence>
<dbReference type="GO" id="GO:0003828">
    <property type="term" value="F:alpha-N-acetylneuraminate alpha-2,8-sialyltransferase activity"/>
    <property type="evidence" value="ECO:0007669"/>
    <property type="project" value="TreeGrafter"/>
</dbReference>
<evidence type="ECO:0000256" key="3">
    <source>
        <dbReference type="ARBA" id="ARBA00022676"/>
    </source>
</evidence>
<dbReference type="PANTHER" id="PTHR11987">
    <property type="entry name" value="ALPHA-2,8-SIALYLTRANSFERASE"/>
    <property type="match status" value="1"/>
</dbReference>
<dbReference type="InterPro" id="IPR001675">
    <property type="entry name" value="Glyco_trans_29"/>
</dbReference>
<comment type="subcellular location">
    <subcellularLocation>
        <location evidence="1">Golgi apparatus membrane</location>
        <topology evidence="1">Single-pass type II membrane protein</topology>
    </subcellularLocation>
</comment>
<evidence type="ECO:0000256" key="4">
    <source>
        <dbReference type="ARBA" id="ARBA00022679"/>
    </source>
</evidence>
<dbReference type="InParanoid" id="A0A6P7IS79"/>
<dbReference type="InterPro" id="IPR012163">
    <property type="entry name" value="Sialyl_trans"/>
</dbReference>
<accession>A0A6P7IS79</accession>
<evidence type="ECO:0000256" key="1">
    <source>
        <dbReference type="ARBA" id="ARBA00004323"/>
    </source>
</evidence>
<keyword evidence="7" id="KW-1133">Transmembrane helix</keyword>
<dbReference type="GeneID" id="114440327"/>